<dbReference type="Pfam" id="PF18982">
    <property type="entry name" value="JetA"/>
    <property type="match status" value="1"/>
</dbReference>
<keyword evidence="2" id="KW-1185">Reference proteome</keyword>
<accession>A0A1I0F6K3</accession>
<organism evidence="1 2">
    <name type="scientific">[Clostridium] polysaccharolyticum</name>
    <dbReference type="NCBI Taxonomy" id="29364"/>
    <lineage>
        <taxon>Bacteria</taxon>
        <taxon>Bacillati</taxon>
        <taxon>Bacillota</taxon>
        <taxon>Clostridia</taxon>
        <taxon>Lachnospirales</taxon>
        <taxon>Lachnospiraceae</taxon>
    </lineage>
</organism>
<dbReference type="AlphaFoldDB" id="A0A1I0F6K3"/>
<dbReference type="Proteomes" id="UP000199800">
    <property type="component" value="Unassembled WGS sequence"/>
</dbReference>
<dbReference type="STRING" id="29364.SAMN04487772_12824"/>
<proteinExistence type="predicted"/>
<name>A0A1I0F6K3_9FIRM</name>
<evidence type="ECO:0008006" key="3">
    <source>
        <dbReference type="Google" id="ProtNLM"/>
    </source>
</evidence>
<dbReference type="EMBL" id="FOHN01000028">
    <property type="protein sequence ID" value="SET53502.1"/>
    <property type="molecule type" value="Genomic_DNA"/>
</dbReference>
<dbReference type="RefSeq" id="WP_092478741.1">
    <property type="nucleotide sequence ID" value="NZ_FOHN01000028.1"/>
</dbReference>
<sequence length="463" mass="55040">MILKDKIPEQFYKLFRTKNMDYYMIFLVALYDENNEMYTSLGLTIEEGKQIIYENMNRFRMEWQVDAEDAVDSEKEGFSFSPASIISRLIAWGWLKRDFEETLNEYVISFPEYSQLYVELFKQLQADDSEREKESILSVYSALFTYHSDPEKNNDILRNALKTSKGLSQLLSNMQDGMRAYFDELSSRKDFIGIQEVLVKELNNSDSRKYAILTTTDSFYRYKEAVKELIGFVLSDNDLKKNELIRNRTIFEKETREYVRNEKKLEYCDEAGMLVYKIEREFDVIERKYNRLIEQKTVFAKRALARIHYIMQEGSESEDNTLRLIALLDKSRKKNEILEKLAERMKLTMQYENVTADSLFQRKEREQEEFEPVKAVVTEASDMLDFVPKPLYTKRELDEFRERNTKDGRFVADNHTVASIEDLEKLMFIWNQTVNDEKERKITVDRDISGKNGFKFSRLVIEE</sequence>
<reference evidence="1 2" key="1">
    <citation type="submission" date="2016-10" db="EMBL/GenBank/DDBJ databases">
        <authorList>
            <person name="de Groot N.N."/>
        </authorList>
    </citation>
    <scope>NUCLEOTIDE SEQUENCE [LARGE SCALE GENOMIC DNA]</scope>
    <source>
        <strain evidence="1 2">DSM 1801</strain>
    </source>
</reference>
<dbReference type="OrthoDB" id="1933360at2"/>
<evidence type="ECO:0000313" key="1">
    <source>
        <dbReference type="EMBL" id="SET53502.1"/>
    </source>
</evidence>
<evidence type="ECO:0000313" key="2">
    <source>
        <dbReference type="Proteomes" id="UP000199800"/>
    </source>
</evidence>
<dbReference type="InterPro" id="IPR043773">
    <property type="entry name" value="JetA"/>
</dbReference>
<protein>
    <recommendedName>
        <fullName evidence="3">TIGR02677 family protein</fullName>
    </recommendedName>
</protein>
<gene>
    <name evidence="1" type="ORF">SAMN04487772_12824</name>
</gene>